<feature type="domain" description="Aldehyde oxidase/xanthine dehydrogenase first molybdopterin binding" evidence="1">
    <location>
        <begin position="251"/>
        <end position="485"/>
    </location>
</feature>
<dbReference type="SUPFAM" id="SSF56003">
    <property type="entry name" value="Molybdenum cofactor-binding domain"/>
    <property type="match status" value="1"/>
</dbReference>
<dbReference type="PANTHER" id="PTHR11908:SF123">
    <property type="entry name" value="ALDEHYDE OXIDOREDUCTASE MOLYBDENUM-BINDING SUBUNIT PAOC"/>
    <property type="match status" value="1"/>
</dbReference>
<dbReference type="InterPro" id="IPR046867">
    <property type="entry name" value="AldOxase/xan_DH_MoCoBD2"/>
</dbReference>
<dbReference type="Pfam" id="PF02738">
    <property type="entry name" value="MoCoBD_1"/>
    <property type="match status" value="1"/>
</dbReference>
<reference evidence="3 4" key="1">
    <citation type="submission" date="2018-12" db="EMBL/GenBank/DDBJ databases">
        <authorList>
            <consortium name="Pathogen Informatics"/>
        </authorList>
    </citation>
    <scope>NUCLEOTIDE SEQUENCE [LARGE SCALE GENOMIC DNA]</scope>
    <source>
        <strain evidence="3 4">NCTC12871</strain>
    </source>
</reference>
<evidence type="ECO:0000313" key="4">
    <source>
        <dbReference type="Proteomes" id="UP000279799"/>
    </source>
</evidence>
<dbReference type="GO" id="GO:0005506">
    <property type="term" value="F:iron ion binding"/>
    <property type="evidence" value="ECO:0007669"/>
    <property type="project" value="InterPro"/>
</dbReference>
<dbReference type="GO" id="GO:0050138">
    <property type="term" value="F:nicotinate dehydrogenase activity"/>
    <property type="evidence" value="ECO:0007669"/>
    <property type="project" value="UniProtKB-EC"/>
</dbReference>
<dbReference type="InterPro" id="IPR037165">
    <property type="entry name" value="AldOxase/xan_DH_Mopterin-bd_sf"/>
</dbReference>
<dbReference type="InterPro" id="IPR008274">
    <property type="entry name" value="AldOxase/xan_DH_MoCoBD1"/>
</dbReference>
<dbReference type="EMBL" id="LR134510">
    <property type="protein sequence ID" value="VEJ09048.1"/>
    <property type="molecule type" value="Genomic_DNA"/>
</dbReference>
<name>A0A448TTC3_9PAST</name>
<dbReference type="PROSITE" id="PS51318">
    <property type="entry name" value="TAT"/>
    <property type="match status" value="1"/>
</dbReference>
<dbReference type="PANTHER" id="PTHR11908">
    <property type="entry name" value="XANTHINE DEHYDROGENASE"/>
    <property type="match status" value="1"/>
</dbReference>
<keyword evidence="4" id="KW-1185">Reference proteome</keyword>
<dbReference type="RefSeq" id="WP_126598643.1">
    <property type="nucleotide sequence ID" value="NZ_LR134510.1"/>
</dbReference>
<protein>
    <submittedName>
        <fullName evidence="3">Nicotinate dehydrogenase large molybdopterin subunit</fullName>
        <ecNumber evidence="3">1.17.1.5</ecNumber>
    </submittedName>
</protein>
<dbReference type="OrthoDB" id="9767994at2"/>
<dbReference type="Pfam" id="PF20256">
    <property type="entry name" value="MoCoBD_2"/>
    <property type="match status" value="1"/>
</dbReference>
<proteinExistence type="predicted"/>
<dbReference type="EC" id="1.17.1.5" evidence="3"/>
<dbReference type="InterPro" id="IPR006311">
    <property type="entry name" value="TAT_signal"/>
</dbReference>
<sequence>MKLSRRNFIKRGVIAGITVYTVPALAQFKLDLDGQSNQVSPDLYEKWSTNGETNFRIDAIAKVTGEKIYGRDLRATDIEGWPNSQAFAYYIRATKADQLYEGIDIDFLPAPLKPIKIITAEMLEQDGIVLPHFYGKNPLVKIGTVPDYLGQAVALLIFDNFLAYREAKSLLQFNQSIVKYGAKAPLACKTMNPWGVHRITRIEGNPQGTLPDKYSPLQNGLPHVDYVNYKPNWPAPNANGTPLEQQMAVADEISKSFENEDYYILNRTYKTQFVDPMFMEPECFNGWYDEKTQTFHTIPTLQSIEDFYTNVANMLANGPLAGKVKDLIVHSPYVGGGFGGKDHSITAYYGLIAAMYHHNPVRLANDRFEQFQTGLKRHPFVMENRLAIDKKTGKFQGIISNMQLDGGGRANLSSAVASVGASGLQSIYYFPQNDITAVAYVSENPAAGSMRGFGTVQTMFAMENMVNEAAQALNIDPIELRLRNALQPGQANTQGGVPTSPERYTDILKEVQKHDMWTKRAERKKAHEAKYPNQKFGTGFAICTKKFGTGNDAPATYIEMNEKGQLIAGITAVEMGTGAQTGQAAVMSKYLGHGADIMNLTEVKAWDALQMQATKSPYAMTEDYVKQMQQNPRWVTTKVFDSAASNSAYFQSKTTENAAKIIFRYGLWPAAKAIWSKLYFSGSQYADINFGAPEEASWVDGKLTTRGFIPLDLPTLAQYAHQHGFVTSAMVHSYNSWAWVEADFTIEGETQRYELDAVAVKYGKGASKDKQALMTSQGWHVLDRTNTAYPSPALRHAMGTYYAPCATIVDVAIDMGSGATNVIRTQSWVDAGQVIVKELVEGQLEGGIAMGIGHALYEILPNGEEGPGNGTWNLNRYQVSRANNVGVWEMNSILVPPVGKNDQHKGIAEVVMIPVIPAIIEAIYQATGTRFYHTPVTPADMREALQ</sequence>
<organism evidence="3 4">
    <name type="scientific">Actinobacillus delphinicola</name>
    <dbReference type="NCBI Taxonomy" id="51161"/>
    <lineage>
        <taxon>Bacteria</taxon>
        <taxon>Pseudomonadati</taxon>
        <taxon>Pseudomonadota</taxon>
        <taxon>Gammaproteobacteria</taxon>
        <taxon>Pasteurellales</taxon>
        <taxon>Pasteurellaceae</taxon>
        <taxon>Actinobacillus</taxon>
    </lineage>
</organism>
<dbReference type="InterPro" id="IPR036856">
    <property type="entry name" value="Ald_Oxase/Xan_DH_a/b_sf"/>
</dbReference>
<evidence type="ECO:0000313" key="3">
    <source>
        <dbReference type="EMBL" id="VEJ09048.1"/>
    </source>
</evidence>
<dbReference type="Proteomes" id="UP000279799">
    <property type="component" value="Chromosome"/>
</dbReference>
<evidence type="ECO:0000259" key="2">
    <source>
        <dbReference type="Pfam" id="PF20256"/>
    </source>
</evidence>
<dbReference type="AlphaFoldDB" id="A0A448TTC3"/>
<accession>A0A448TTC3</accession>
<keyword evidence="3" id="KW-0560">Oxidoreductase</keyword>
<dbReference type="Gene3D" id="3.30.365.10">
    <property type="entry name" value="Aldehyde oxidase/xanthine dehydrogenase, molybdopterin binding domain"/>
    <property type="match status" value="3"/>
</dbReference>
<dbReference type="SUPFAM" id="SSF54665">
    <property type="entry name" value="CO dehydrogenase molybdoprotein N-domain-like"/>
    <property type="match status" value="1"/>
</dbReference>
<feature type="domain" description="Aldehyde oxidase/xanthine dehydrogenase second molybdopterin binding" evidence="2">
    <location>
        <begin position="516"/>
        <end position="864"/>
    </location>
</feature>
<dbReference type="KEGG" id="adp:NCTC12871_00478"/>
<evidence type="ECO:0000259" key="1">
    <source>
        <dbReference type="Pfam" id="PF02738"/>
    </source>
</evidence>
<dbReference type="InterPro" id="IPR016208">
    <property type="entry name" value="Ald_Oxase/xanthine_DH-like"/>
</dbReference>
<gene>
    <name evidence="3" type="primary">ndhL_1</name>
    <name evidence="3" type="ORF">NCTC12871_00478</name>
</gene>